<evidence type="ECO:0000313" key="2">
    <source>
        <dbReference type="EMBL" id="GJE92150.1"/>
    </source>
</evidence>
<sequence length="340" mass="36856">MPKAASDHNNSRPRQRTTRDYDPATAANAISQQWQTVLHTVVIPICQLAPGEYEREYQPRMDAGQLVCPICDVGPLTLASENTHCRHERTNIHLRALEKRTKLRRNTLVDAVRESDLRPLCLVCGKKYARQDSFTRHLPGCGLRTEAKAKAKAAQTRARCAVGNRCMTNESFAPHARQRPAPYPRPAHPRTQTAPRYVPIAPLPAPGPSAIGARSNLRAESWHPAAPCSAPALGESAPRTQAPRTQAPRTQAPRTPRTMHGPLPPPADPRWTHELPAAPGAQHAVWPSAVPLGFAAPVPQAFAWGCGGFDGGFDPALVDVDALAVSAAADIGRFGMYDVV</sequence>
<feature type="region of interest" description="Disordered" evidence="1">
    <location>
        <begin position="1"/>
        <end position="21"/>
    </location>
</feature>
<feature type="region of interest" description="Disordered" evidence="1">
    <location>
        <begin position="222"/>
        <end position="270"/>
    </location>
</feature>
<feature type="compositionally biased region" description="Polar residues" evidence="1">
    <location>
        <begin position="238"/>
        <end position="253"/>
    </location>
</feature>
<dbReference type="Proteomes" id="UP000703269">
    <property type="component" value="Unassembled WGS sequence"/>
</dbReference>
<feature type="region of interest" description="Disordered" evidence="1">
    <location>
        <begin position="171"/>
        <end position="202"/>
    </location>
</feature>
<proteinExistence type="predicted"/>
<feature type="compositionally biased region" description="Basic and acidic residues" evidence="1">
    <location>
        <begin position="1"/>
        <end position="10"/>
    </location>
</feature>
<protein>
    <submittedName>
        <fullName evidence="2">Uncharacterized protein</fullName>
    </submittedName>
</protein>
<comment type="caution">
    <text evidence="2">The sequence shown here is derived from an EMBL/GenBank/DDBJ whole genome shotgun (WGS) entry which is preliminary data.</text>
</comment>
<reference evidence="2 3" key="1">
    <citation type="submission" date="2021-08" db="EMBL/GenBank/DDBJ databases">
        <title>Draft Genome Sequence of Phanerochaete sordida strain YK-624.</title>
        <authorList>
            <person name="Mori T."/>
            <person name="Dohra H."/>
            <person name="Suzuki T."/>
            <person name="Kawagishi H."/>
            <person name="Hirai H."/>
        </authorList>
    </citation>
    <scope>NUCLEOTIDE SEQUENCE [LARGE SCALE GENOMIC DNA]</scope>
    <source>
        <strain evidence="2 3">YK-624</strain>
    </source>
</reference>
<evidence type="ECO:0000256" key="1">
    <source>
        <dbReference type="SAM" id="MobiDB-lite"/>
    </source>
</evidence>
<keyword evidence="3" id="KW-1185">Reference proteome</keyword>
<dbReference type="EMBL" id="BPQB01000025">
    <property type="protein sequence ID" value="GJE92150.1"/>
    <property type="molecule type" value="Genomic_DNA"/>
</dbReference>
<evidence type="ECO:0000313" key="3">
    <source>
        <dbReference type="Proteomes" id="UP000703269"/>
    </source>
</evidence>
<name>A0A9P3GCH3_9APHY</name>
<accession>A0A9P3GCH3</accession>
<gene>
    <name evidence="2" type="ORF">PsYK624_083030</name>
</gene>
<organism evidence="2 3">
    <name type="scientific">Phanerochaete sordida</name>
    <dbReference type="NCBI Taxonomy" id="48140"/>
    <lineage>
        <taxon>Eukaryota</taxon>
        <taxon>Fungi</taxon>
        <taxon>Dikarya</taxon>
        <taxon>Basidiomycota</taxon>
        <taxon>Agaricomycotina</taxon>
        <taxon>Agaricomycetes</taxon>
        <taxon>Polyporales</taxon>
        <taxon>Phanerochaetaceae</taxon>
        <taxon>Phanerochaete</taxon>
    </lineage>
</organism>
<dbReference type="AlphaFoldDB" id="A0A9P3GCH3"/>